<evidence type="ECO:0000313" key="18">
    <source>
        <dbReference type="EMBL" id="NMY00151.1"/>
    </source>
</evidence>
<evidence type="ECO:0000256" key="14">
    <source>
        <dbReference type="PIRSR" id="PIRSR006105-1"/>
    </source>
</evidence>
<keyword evidence="10 13" id="KW-0249">Electron transport</keyword>
<dbReference type="GO" id="GO:0042597">
    <property type="term" value="C:periplasmic space"/>
    <property type="evidence" value="ECO:0007669"/>
    <property type="project" value="UniProtKB-SubCell"/>
</dbReference>
<dbReference type="Proteomes" id="UP000552560">
    <property type="component" value="Unassembled WGS sequence"/>
</dbReference>
<dbReference type="Pfam" id="PF03892">
    <property type="entry name" value="NapB"/>
    <property type="match status" value="1"/>
</dbReference>
<dbReference type="PIRSF" id="PIRSF006105">
    <property type="entry name" value="NapB"/>
    <property type="match status" value="1"/>
</dbReference>
<comment type="similarity">
    <text evidence="3 13">Belongs to the NapB family.</text>
</comment>
<evidence type="ECO:0000256" key="17">
    <source>
        <dbReference type="SAM" id="SignalP"/>
    </source>
</evidence>
<feature type="binding site" description="axial binding residue" evidence="15">
    <location>
        <position position="107"/>
    </location>
    <ligand>
        <name>heme c</name>
        <dbReference type="ChEBI" id="CHEBI:61717"/>
        <label>2</label>
    </ligand>
    <ligandPart>
        <name>Fe</name>
        <dbReference type="ChEBI" id="CHEBI:18248"/>
    </ligandPart>
</feature>
<keyword evidence="6 14" id="KW-0349">Heme</keyword>
<keyword evidence="9 13" id="KW-0574">Periplasm</keyword>
<evidence type="ECO:0000256" key="9">
    <source>
        <dbReference type="ARBA" id="ARBA00022764"/>
    </source>
</evidence>
<evidence type="ECO:0000256" key="3">
    <source>
        <dbReference type="ARBA" id="ARBA00007368"/>
    </source>
</evidence>
<dbReference type="EMBL" id="JAAQWE010000035">
    <property type="protein sequence ID" value="NMY00151.1"/>
    <property type="molecule type" value="Genomic_DNA"/>
</dbReference>
<accession>A0A7Y0ZYC9</accession>
<feature type="binding site" description="covalent" evidence="14">
    <location>
        <position position="129"/>
    </location>
    <ligand>
        <name>heme c</name>
        <dbReference type="ChEBI" id="CHEBI:61717"/>
        <label>2</label>
    </ligand>
</feature>
<evidence type="ECO:0000256" key="4">
    <source>
        <dbReference type="ARBA" id="ARBA00013773"/>
    </source>
</evidence>
<comment type="caution">
    <text evidence="18">The sequence shown here is derived from an EMBL/GenBank/DDBJ whole genome shotgun (WGS) entry which is preliminary data.</text>
</comment>
<feature type="binding site" description="axial binding residue" evidence="15">
    <location>
        <position position="90"/>
    </location>
    <ligand>
        <name>heme c</name>
        <dbReference type="ChEBI" id="CHEBI:61717"/>
        <label>1</label>
    </ligand>
    <ligandPart>
        <name>Fe</name>
        <dbReference type="ChEBI" id="CHEBI:18248"/>
    </ligandPart>
</feature>
<comment type="function">
    <text evidence="1">Electron transfer subunit of the periplasmic nitrate reductase complex NapAB. Receives electrons from the membrane-anchored tetraheme c-type NapC protein and transfers these to NapA subunit, thus allowing electron flow between membrane and periplasm. Essential for periplasmic nitrate reduction with nitrate as the terminal electron acceptor.</text>
</comment>
<feature type="binding site" description="covalent" evidence="14">
    <location>
        <position position="86"/>
    </location>
    <ligand>
        <name>heme c</name>
        <dbReference type="ChEBI" id="CHEBI:61717"/>
        <label>1</label>
    </ligand>
</feature>
<evidence type="ECO:0000256" key="2">
    <source>
        <dbReference type="ARBA" id="ARBA00004418"/>
    </source>
</evidence>
<evidence type="ECO:0000256" key="16">
    <source>
        <dbReference type="SAM" id="MobiDB-lite"/>
    </source>
</evidence>
<evidence type="ECO:0000256" key="6">
    <source>
        <dbReference type="ARBA" id="ARBA00022617"/>
    </source>
</evidence>
<feature type="binding site" description="axial binding residue" evidence="15">
    <location>
        <position position="72"/>
    </location>
    <ligand>
        <name>heme c</name>
        <dbReference type="ChEBI" id="CHEBI:61717"/>
        <label>1</label>
    </ligand>
    <ligandPart>
        <name>Fe</name>
        <dbReference type="ChEBI" id="CHEBI:18248"/>
    </ligandPart>
</feature>
<keyword evidence="5 13" id="KW-0813">Transport</keyword>
<organism evidence="18 19">
    <name type="scientific">Pseudomonas veronii</name>
    <dbReference type="NCBI Taxonomy" id="76761"/>
    <lineage>
        <taxon>Bacteria</taxon>
        <taxon>Pseudomonadati</taxon>
        <taxon>Pseudomonadota</taxon>
        <taxon>Gammaproteobacteria</taxon>
        <taxon>Pseudomonadales</taxon>
        <taxon>Pseudomonadaceae</taxon>
        <taxon>Pseudomonas</taxon>
    </lineage>
</organism>
<comment type="subcellular location">
    <subcellularLocation>
        <location evidence="2 13">Periplasm</location>
    </subcellularLocation>
</comment>
<evidence type="ECO:0000256" key="8">
    <source>
        <dbReference type="ARBA" id="ARBA00022729"/>
    </source>
</evidence>
<feature type="binding site" description="covalent" evidence="14">
    <location>
        <position position="126"/>
    </location>
    <ligand>
        <name>heme c</name>
        <dbReference type="ChEBI" id="CHEBI:61717"/>
        <label>2</label>
    </ligand>
</feature>
<reference evidence="18 19" key="1">
    <citation type="journal article" date="2020" name="Front. Microbiol.">
        <title>Genetic Organization of the aprX-lipA2 Operon Affects the Proteolytic Potential of Pseudomonas Species in Milk.</title>
        <authorList>
            <person name="Maier C."/>
            <person name="Huptas C."/>
            <person name="von Neubeck M."/>
            <person name="Scherer S."/>
            <person name="Wenning M."/>
            <person name="Lucking G."/>
        </authorList>
    </citation>
    <scope>NUCLEOTIDE SEQUENCE [LARGE SCALE GENOMIC DNA]</scope>
    <source>
        <strain evidence="18 19">WS 4671</strain>
    </source>
</reference>
<protein>
    <recommendedName>
        <fullName evidence="4 13">Periplasmic nitrate reductase, electron transfer subunit</fullName>
    </recommendedName>
    <alternativeName>
        <fullName evidence="12 13">Diheme cytochrome c NapB</fullName>
    </alternativeName>
</protein>
<feature type="region of interest" description="Disordered" evidence="16">
    <location>
        <begin position="33"/>
        <end position="72"/>
    </location>
</feature>
<sequence length="161" mass="17795">MLFRMLPLFLLAAIGVVIAAEINYPLDAPAPDGRRPGGTLSQNMPAPPITDEENKDLKRERNYPDQPPTIPHTIRGYQVDANGNKCLSCHSRANSARTQATMISITHYMDRDGQALAAVSPRRYFCNQCHVPQADVKPLVGNNFETIDKLLQDNANATKKP</sequence>
<gene>
    <name evidence="18" type="ORF">HBO43_26575</name>
</gene>
<feature type="signal peptide" evidence="17">
    <location>
        <begin position="1"/>
        <end position="19"/>
    </location>
</feature>
<evidence type="ECO:0000256" key="13">
    <source>
        <dbReference type="PIRNR" id="PIRNR006105"/>
    </source>
</evidence>
<evidence type="ECO:0000256" key="7">
    <source>
        <dbReference type="ARBA" id="ARBA00022723"/>
    </source>
</evidence>
<name>A0A7Y0ZYC9_PSEVE</name>
<feature type="binding site" description="axial binding residue" evidence="15">
    <location>
        <position position="130"/>
    </location>
    <ligand>
        <name>heme c</name>
        <dbReference type="ChEBI" id="CHEBI:61717"/>
        <label>2</label>
    </ligand>
    <ligandPart>
        <name>Fe</name>
        <dbReference type="ChEBI" id="CHEBI:18248"/>
    </ligandPart>
</feature>
<evidence type="ECO:0000256" key="15">
    <source>
        <dbReference type="PIRSR" id="PIRSR006105-2"/>
    </source>
</evidence>
<evidence type="ECO:0000313" key="19">
    <source>
        <dbReference type="Proteomes" id="UP000552560"/>
    </source>
</evidence>
<dbReference type="GO" id="GO:0009061">
    <property type="term" value="P:anaerobic respiration"/>
    <property type="evidence" value="ECO:0007669"/>
    <property type="project" value="InterPro"/>
</dbReference>
<dbReference type="PANTHER" id="PTHR38604:SF1">
    <property type="entry name" value="PERIPLASMIC NITRATE REDUCTASE, ELECTRON TRANSFER SUBUNIT"/>
    <property type="match status" value="1"/>
</dbReference>
<evidence type="ECO:0000256" key="5">
    <source>
        <dbReference type="ARBA" id="ARBA00022448"/>
    </source>
</evidence>
<evidence type="ECO:0000256" key="10">
    <source>
        <dbReference type="ARBA" id="ARBA00022982"/>
    </source>
</evidence>
<keyword evidence="11 15" id="KW-0408">Iron</keyword>
<dbReference type="Gene3D" id="1.10.1130.10">
    <property type="entry name" value="Flavocytochrome C3, Chain A"/>
    <property type="match status" value="1"/>
</dbReference>
<dbReference type="PANTHER" id="PTHR38604">
    <property type="entry name" value="PERIPLASMIC NITRATE REDUCTASE, ELECTRON TRANSFER SUBUNIT"/>
    <property type="match status" value="1"/>
</dbReference>
<evidence type="ECO:0000256" key="1">
    <source>
        <dbReference type="ARBA" id="ARBA00002599"/>
    </source>
</evidence>
<dbReference type="InterPro" id="IPR005591">
    <property type="entry name" value="NapB"/>
</dbReference>
<proteinExistence type="inferred from homology"/>
<comment type="PTM">
    <text evidence="14">Binds 2 heme C groups per subunit.</text>
</comment>
<keyword evidence="7 15" id="KW-0479">Metal-binding</keyword>
<dbReference type="SUPFAM" id="SSF48695">
    <property type="entry name" value="Multiheme cytochromes"/>
    <property type="match status" value="1"/>
</dbReference>
<comment type="subunit">
    <text evidence="13">Component of the periplasmic nitrate reductase NapAB complex composed of NapA and NapB.</text>
</comment>
<feature type="binding site" description="covalent" evidence="14">
    <location>
        <position position="89"/>
    </location>
    <ligand>
        <name>heme c</name>
        <dbReference type="ChEBI" id="CHEBI:61717"/>
        <label>1</label>
    </ligand>
</feature>
<dbReference type="RefSeq" id="WP_047225631.1">
    <property type="nucleotide sequence ID" value="NZ_JAAQWD010000024.1"/>
</dbReference>
<dbReference type="GO" id="GO:0046872">
    <property type="term" value="F:metal ion binding"/>
    <property type="evidence" value="ECO:0007669"/>
    <property type="project" value="UniProtKB-KW"/>
</dbReference>
<evidence type="ECO:0000256" key="11">
    <source>
        <dbReference type="ARBA" id="ARBA00023004"/>
    </source>
</evidence>
<dbReference type="InterPro" id="IPR036280">
    <property type="entry name" value="Multihaem_cyt_sf"/>
</dbReference>
<feature type="chain" id="PRO_5031447764" description="Periplasmic nitrate reductase, electron transfer subunit" evidence="17">
    <location>
        <begin position="20"/>
        <end position="161"/>
    </location>
</feature>
<keyword evidence="8 17" id="KW-0732">Signal</keyword>
<dbReference type="AlphaFoldDB" id="A0A7Y0ZYC9"/>
<evidence type="ECO:0000256" key="12">
    <source>
        <dbReference type="ARBA" id="ARBA00031832"/>
    </source>
</evidence>
<dbReference type="FunFam" id="1.10.1130.10:FF:000001">
    <property type="entry name" value="Periplasmic nitrate reductase, electron transfer subunit"/>
    <property type="match status" value="1"/>
</dbReference>